<keyword evidence="1" id="KW-1133">Transmembrane helix</keyword>
<proteinExistence type="predicted"/>
<reference evidence="2 3" key="1">
    <citation type="submission" date="2021-06" db="EMBL/GenBank/DDBJ databases">
        <title>Caerostris extrusa draft genome.</title>
        <authorList>
            <person name="Kono N."/>
            <person name="Arakawa K."/>
        </authorList>
    </citation>
    <scope>NUCLEOTIDE SEQUENCE [LARGE SCALE GENOMIC DNA]</scope>
</reference>
<name>A0AAV4Y2D0_CAEEX</name>
<sequence length="115" mass="12720">MSNLLSHTKFQIDFFVVSSKRLLGFGNLGYCTPGRCGPHLGTDGERRGVLDGESGGAHLAKLLNYCPLGEDPPPGNINKLIPLLPILLPFFFSFFPWLGIFLTTKLQSRRIFTPN</sequence>
<dbReference type="Proteomes" id="UP001054945">
    <property type="component" value="Unassembled WGS sequence"/>
</dbReference>
<protein>
    <submittedName>
        <fullName evidence="2">Uncharacterized protein</fullName>
    </submittedName>
</protein>
<organism evidence="2 3">
    <name type="scientific">Caerostris extrusa</name>
    <name type="common">Bark spider</name>
    <name type="synonym">Caerostris bankana</name>
    <dbReference type="NCBI Taxonomy" id="172846"/>
    <lineage>
        <taxon>Eukaryota</taxon>
        <taxon>Metazoa</taxon>
        <taxon>Ecdysozoa</taxon>
        <taxon>Arthropoda</taxon>
        <taxon>Chelicerata</taxon>
        <taxon>Arachnida</taxon>
        <taxon>Araneae</taxon>
        <taxon>Araneomorphae</taxon>
        <taxon>Entelegynae</taxon>
        <taxon>Araneoidea</taxon>
        <taxon>Araneidae</taxon>
        <taxon>Caerostris</taxon>
    </lineage>
</organism>
<keyword evidence="3" id="KW-1185">Reference proteome</keyword>
<dbReference type="AlphaFoldDB" id="A0AAV4Y2D0"/>
<keyword evidence="1" id="KW-0812">Transmembrane</keyword>
<evidence type="ECO:0000313" key="2">
    <source>
        <dbReference type="EMBL" id="GIZ00325.1"/>
    </source>
</evidence>
<accession>A0AAV4Y2D0</accession>
<evidence type="ECO:0000313" key="3">
    <source>
        <dbReference type="Proteomes" id="UP001054945"/>
    </source>
</evidence>
<feature type="transmembrane region" description="Helical" evidence="1">
    <location>
        <begin position="80"/>
        <end position="102"/>
    </location>
</feature>
<evidence type="ECO:0000256" key="1">
    <source>
        <dbReference type="SAM" id="Phobius"/>
    </source>
</evidence>
<keyword evidence="1" id="KW-0472">Membrane</keyword>
<dbReference type="EMBL" id="BPLR01001146">
    <property type="protein sequence ID" value="GIZ00325.1"/>
    <property type="molecule type" value="Genomic_DNA"/>
</dbReference>
<comment type="caution">
    <text evidence="2">The sequence shown here is derived from an EMBL/GenBank/DDBJ whole genome shotgun (WGS) entry which is preliminary data.</text>
</comment>
<gene>
    <name evidence="2" type="ORF">CEXT_595621</name>
</gene>